<evidence type="ECO:0000313" key="9">
    <source>
        <dbReference type="Proteomes" id="UP000294194"/>
    </source>
</evidence>
<evidence type="ECO:0000256" key="6">
    <source>
        <dbReference type="SAM" id="SignalP"/>
    </source>
</evidence>
<dbReference type="Gene3D" id="3.40.30.10">
    <property type="entry name" value="Glutaredoxin"/>
    <property type="match status" value="1"/>
</dbReference>
<dbReference type="RefSeq" id="WP_130982610.1">
    <property type="nucleotide sequence ID" value="NZ_SISG01000001.1"/>
</dbReference>
<reference evidence="9" key="1">
    <citation type="submission" date="2019-02" db="EMBL/GenBank/DDBJ databases">
        <title>Glaciihabitans arcticus sp. nov., a psychrotolerant bacterium isolated from polar soil.</title>
        <authorList>
            <person name="Dahal R.H."/>
        </authorList>
    </citation>
    <scope>NUCLEOTIDE SEQUENCE [LARGE SCALE GENOMIC DNA]</scope>
    <source>
        <strain evidence="9">RP-3-7</strain>
    </source>
</reference>
<dbReference type="GO" id="GO:0030313">
    <property type="term" value="C:cell envelope"/>
    <property type="evidence" value="ECO:0007669"/>
    <property type="project" value="UniProtKB-SubCell"/>
</dbReference>
<dbReference type="PROSITE" id="PS51257">
    <property type="entry name" value="PROKAR_LIPOPROTEIN"/>
    <property type="match status" value="1"/>
</dbReference>
<dbReference type="SUPFAM" id="SSF52833">
    <property type="entry name" value="Thioredoxin-like"/>
    <property type="match status" value="1"/>
</dbReference>
<dbReference type="EMBL" id="SISG01000001">
    <property type="protein sequence ID" value="TBN58437.1"/>
    <property type="molecule type" value="Genomic_DNA"/>
</dbReference>
<keyword evidence="3" id="KW-0735">Signal-anchor</keyword>
<evidence type="ECO:0000256" key="1">
    <source>
        <dbReference type="ARBA" id="ARBA00004196"/>
    </source>
</evidence>
<dbReference type="PANTHER" id="PTHR42852:SF6">
    <property type="entry name" value="THIOL:DISULFIDE INTERCHANGE PROTEIN DSBE"/>
    <property type="match status" value="1"/>
</dbReference>
<dbReference type="CDD" id="cd02966">
    <property type="entry name" value="TlpA_like_family"/>
    <property type="match status" value="1"/>
</dbReference>
<proteinExistence type="predicted"/>
<dbReference type="InterPro" id="IPR050553">
    <property type="entry name" value="Thioredoxin_ResA/DsbE_sf"/>
</dbReference>
<accession>A0A4Q9GYU4</accession>
<dbReference type="InterPro" id="IPR036249">
    <property type="entry name" value="Thioredoxin-like_sf"/>
</dbReference>
<name>A0A4Q9GYU4_9MICO</name>
<keyword evidence="6" id="KW-0732">Signal</keyword>
<keyword evidence="2" id="KW-0201">Cytochrome c-type biogenesis</keyword>
<keyword evidence="3" id="KW-0812">Transmembrane</keyword>
<dbReference type="InterPro" id="IPR017937">
    <property type="entry name" value="Thioredoxin_CS"/>
</dbReference>
<dbReference type="InterPro" id="IPR000866">
    <property type="entry name" value="AhpC/TSA"/>
</dbReference>
<dbReference type="PANTHER" id="PTHR42852">
    <property type="entry name" value="THIOL:DISULFIDE INTERCHANGE PROTEIN DSBE"/>
    <property type="match status" value="1"/>
</dbReference>
<evidence type="ECO:0000256" key="2">
    <source>
        <dbReference type="ARBA" id="ARBA00022748"/>
    </source>
</evidence>
<dbReference type="GO" id="GO:0016491">
    <property type="term" value="F:oxidoreductase activity"/>
    <property type="evidence" value="ECO:0007669"/>
    <property type="project" value="InterPro"/>
</dbReference>
<evidence type="ECO:0000259" key="7">
    <source>
        <dbReference type="PROSITE" id="PS51352"/>
    </source>
</evidence>
<gene>
    <name evidence="8" type="ORF">EYE40_14110</name>
</gene>
<dbReference type="AlphaFoldDB" id="A0A4Q9GYU4"/>
<feature type="domain" description="Thioredoxin" evidence="7">
    <location>
        <begin position="50"/>
        <end position="197"/>
    </location>
</feature>
<comment type="subcellular location">
    <subcellularLocation>
        <location evidence="1">Cell envelope</location>
    </subcellularLocation>
</comment>
<evidence type="ECO:0000256" key="3">
    <source>
        <dbReference type="ARBA" id="ARBA00022968"/>
    </source>
</evidence>
<sequence length="197" mass="20939">MKRPLPTVALLAAAALFLAGCANDPLAEQYREGTEQNYISGDGTVTEIAVDERESAVDFEATTDTGETVSSEDYRGEVLVLNFWYAGCPPCRAEAPDLQELNELFGSDGASFLGVNTRDQAANSLTFAEKYGITYPSVLDAEDGNLLLAFSGTVAANAVPTTLVIDREGRVAARILGRLDGPSTLKTLIRDALAEEG</sequence>
<dbReference type="Proteomes" id="UP000294194">
    <property type="component" value="Unassembled WGS sequence"/>
</dbReference>
<dbReference type="GO" id="GO:0016209">
    <property type="term" value="F:antioxidant activity"/>
    <property type="evidence" value="ECO:0007669"/>
    <property type="project" value="InterPro"/>
</dbReference>
<feature type="signal peptide" evidence="6">
    <location>
        <begin position="1"/>
        <end position="27"/>
    </location>
</feature>
<dbReference type="PROSITE" id="PS51352">
    <property type="entry name" value="THIOREDOXIN_2"/>
    <property type="match status" value="1"/>
</dbReference>
<keyword evidence="5" id="KW-0676">Redox-active center</keyword>
<organism evidence="8 9">
    <name type="scientific">Glaciihabitans arcticus</name>
    <dbReference type="NCBI Taxonomy" id="2668039"/>
    <lineage>
        <taxon>Bacteria</taxon>
        <taxon>Bacillati</taxon>
        <taxon>Actinomycetota</taxon>
        <taxon>Actinomycetes</taxon>
        <taxon>Micrococcales</taxon>
        <taxon>Microbacteriaceae</taxon>
        <taxon>Glaciihabitans</taxon>
    </lineage>
</organism>
<comment type="caution">
    <text evidence="8">The sequence shown here is derived from an EMBL/GenBank/DDBJ whole genome shotgun (WGS) entry which is preliminary data.</text>
</comment>
<dbReference type="GO" id="GO:0017004">
    <property type="term" value="P:cytochrome complex assembly"/>
    <property type="evidence" value="ECO:0007669"/>
    <property type="project" value="UniProtKB-KW"/>
</dbReference>
<keyword evidence="9" id="KW-1185">Reference proteome</keyword>
<dbReference type="Pfam" id="PF00578">
    <property type="entry name" value="AhpC-TSA"/>
    <property type="match status" value="1"/>
</dbReference>
<feature type="chain" id="PRO_5021008773" evidence="6">
    <location>
        <begin position="28"/>
        <end position="197"/>
    </location>
</feature>
<dbReference type="PROSITE" id="PS00194">
    <property type="entry name" value="THIOREDOXIN_1"/>
    <property type="match status" value="1"/>
</dbReference>
<dbReference type="InterPro" id="IPR013766">
    <property type="entry name" value="Thioredoxin_domain"/>
</dbReference>
<evidence type="ECO:0000256" key="5">
    <source>
        <dbReference type="ARBA" id="ARBA00023284"/>
    </source>
</evidence>
<protein>
    <submittedName>
        <fullName evidence="8">TlpA family protein disulfide reductase</fullName>
    </submittedName>
</protein>
<evidence type="ECO:0000256" key="4">
    <source>
        <dbReference type="ARBA" id="ARBA00023157"/>
    </source>
</evidence>
<keyword evidence="4" id="KW-1015">Disulfide bond</keyword>
<evidence type="ECO:0000313" key="8">
    <source>
        <dbReference type="EMBL" id="TBN58437.1"/>
    </source>
</evidence>